<evidence type="ECO:0000259" key="4">
    <source>
        <dbReference type="Pfam" id="PF00656"/>
    </source>
</evidence>
<keyword evidence="6" id="KW-1185">Reference proteome</keyword>
<protein>
    <submittedName>
        <fullName evidence="5">Peptidase C14, caspase domain-containing protein</fullName>
    </submittedName>
</protein>
<dbReference type="PANTHER" id="PTHR48104:SF30">
    <property type="entry name" value="METACASPASE-1"/>
    <property type="match status" value="1"/>
</dbReference>
<dbReference type="SUPFAM" id="SSF52129">
    <property type="entry name" value="Caspase-like"/>
    <property type="match status" value="1"/>
</dbReference>
<reference evidence="5" key="1">
    <citation type="journal article" date="2022" name="New Phytol.">
        <title>Evolutionary transition to the ectomycorrhizal habit in the genomes of a hyperdiverse lineage of mushroom-forming fungi.</title>
        <authorList>
            <person name="Looney B."/>
            <person name="Miyauchi S."/>
            <person name="Morin E."/>
            <person name="Drula E."/>
            <person name="Courty P.E."/>
            <person name="Kohler A."/>
            <person name="Kuo A."/>
            <person name="LaButti K."/>
            <person name="Pangilinan J."/>
            <person name="Lipzen A."/>
            <person name="Riley R."/>
            <person name="Andreopoulos W."/>
            <person name="He G."/>
            <person name="Johnson J."/>
            <person name="Nolan M."/>
            <person name="Tritt A."/>
            <person name="Barry K.W."/>
            <person name="Grigoriev I.V."/>
            <person name="Nagy L.G."/>
            <person name="Hibbett D."/>
            <person name="Henrissat B."/>
            <person name="Matheny P.B."/>
            <person name="Labbe J."/>
            <person name="Martin F.M."/>
        </authorList>
    </citation>
    <scope>NUCLEOTIDE SEQUENCE</scope>
    <source>
        <strain evidence="5">BPL690</strain>
    </source>
</reference>
<dbReference type="GO" id="GO:0006508">
    <property type="term" value="P:proteolysis"/>
    <property type="evidence" value="ECO:0007669"/>
    <property type="project" value="InterPro"/>
</dbReference>
<evidence type="ECO:0000256" key="3">
    <source>
        <dbReference type="ARBA" id="ARBA00022807"/>
    </source>
</evidence>
<dbReference type="GO" id="GO:0004197">
    <property type="term" value="F:cysteine-type endopeptidase activity"/>
    <property type="evidence" value="ECO:0007669"/>
    <property type="project" value="InterPro"/>
</dbReference>
<keyword evidence="2" id="KW-0053">Apoptosis</keyword>
<comment type="caution">
    <text evidence="5">The sequence shown here is derived from an EMBL/GenBank/DDBJ whole genome shotgun (WGS) entry which is preliminary data.</text>
</comment>
<evidence type="ECO:0000256" key="2">
    <source>
        <dbReference type="ARBA" id="ARBA00022703"/>
    </source>
</evidence>
<keyword evidence="3" id="KW-0378">Hydrolase</keyword>
<feature type="domain" description="Peptidase C14 caspase" evidence="4">
    <location>
        <begin position="17"/>
        <end position="280"/>
    </location>
</feature>
<dbReference type="InterPro" id="IPR011600">
    <property type="entry name" value="Pept_C14_caspase"/>
</dbReference>
<gene>
    <name evidence="5" type="ORF">B0F90DRAFT_1630057</name>
</gene>
<sequence length="291" mass="32349">MNAVEHPNFQFSRCTGRKKAVCIGINYTGQNSQLDGCVNDAKHVYHFLIDRLGFRARDIIRLTDEAHDPRNVPTRANILGALRWLVRGAHKHDSLFFHYSGHGAQVRDRNGDEEDGYDEVIFPVDYLQAGTIIDDDLHDGLVKPLPPGCRLTAIFDSCHSGSVLGKCYSGIVFVVLHALPPQHLTDVPFVYHSDGRVKSSSVTKEFLREKASPADVICWSGSGDSGTAMGVHEGGIAVGAMSYAFLRALRDNPRPTYEELLRDLRRATRKYHQKPQLSASHRIVSEISCVL</sequence>
<dbReference type="GO" id="GO:0005737">
    <property type="term" value="C:cytoplasm"/>
    <property type="evidence" value="ECO:0007669"/>
    <property type="project" value="TreeGrafter"/>
</dbReference>
<dbReference type="Gene3D" id="3.40.50.12660">
    <property type="match status" value="1"/>
</dbReference>
<keyword evidence="3" id="KW-0645">Protease</keyword>
<evidence type="ECO:0000256" key="1">
    <source>
        <dbReference type="ARBA" id="ARBA00009005"/>
    </source>
</evidence>
<accession>A0AAD4QKI2</accession>
<proteinExistence type="inferred from homology"/>
<name>A0AAD4QKI2_9AGAM</name>
<dbReference type="PANTHER" id="PTHR48104">
    <property type="entry name" value="METACASPASE-4"/>
    <property type="match status" value="1"/>
</dbReference>
<dbReference type="AlphaFoldDB" id="A0AAD4QKI2"/>
<organism evidence="5 6">
    <name type="scientific">Multifurca ochricompacta</name>
    <dbReference type="NCBI Taxonomy" id="376703"/>
    <lineage>
        <taxon>Eukaryota</taxon>
        <taxon>Fungi</taxon>
        <taxon>Dikarya</taxon>
        <taxon>Basidiomycota</taxon>
        <taxon>Agaricomycotina</taxon>
        <taxon>Agaricomycetes</taxon>
        <taxon>Russulales</taxon>
        <taxon>Russulaceae</taxon>
        <taxon>Multifurca</taxon>
    </lineage>
</organism>
<dbReference type="InterPro" id="IPR029030">
    <property type="entry name" value="Caspase-like_dom_sf"/>
</dbReference>
<dbReference type="EMBL" id="WTXG01000019">
    <property type="protein sequence ID" value="KAI0300077.1"/>
    <property type="molecule type" value="Genomic_DNA"/>
</dbReference>
<evidence type="ECO:0000313" key="5">
    <source>
        <dbReference type="EMBL" id="KAI0300077.1"/>
    </source>
</evidence>
<dbReference type="InterPro" id="IPR050452">
    <property type="entry name" value="Metacaspase"/>
</dbReference>
<comment type="similarity">
    <text evidence="1">Belongs to the peptidase C14B family.</text>
</comment>
<dbReference type="GO" id="GO:0006915">
    <property type="term" value="P:apoptotic process"/>
    <property type="evidence" value="ECO:0007669"/>
    <property type="project" value="UniProtKB-KW"/>
</dbReference>
<dbReference type="Pfam" id="PF00656">
    <property type="entry name" value="Peptidase_C14"/>
    <property type="match status" value="1"/>
</dbReference>
<evidence type="ECO:0000313" key="6">
    <source>
        <dbReference type="Proteomes" id="UP001203297"/>
    </source>
</evidence>
<keyword evidence="3" id="KW-0788">Thiol protease</keyword>
<dbReference type="Proteomes" id="UP001203297">
    <property type="component" value="Unassembled WGS sequence"/>
</dbReference>